<evidence type="ECO:0000256" key="1">
    <source>
        <dbReference type="SAM" id="SignalP"/>
    </source>
</evidence>
<dbReference type="OrthoDB" id="979116at2"/>
<evidence type="ECO:0000313" key="3">
    <source>
        <dbReference type="Proteomes" id="UP000218267"/>
    </source>
</evidence>
<feature type="signal peptide" evidence="1">
    <location>
        <begin position="1"/>
        <end position="28"/>
    </location>
</feature>
<accession>A0A1Y1CKJ5</accession>
<name>A0A1Y1CKJ5_9BACT</name>
<dbReference type="KEGG" id="mbas:ALGA_1407"/>
<organism evidence="2 3">
    <name type="scientific">Labilibaculum antarcticum</name>
    <dbReference type="NCBI Taxonomy" id="1717717"/>
    <lineage>
        <taxon>Bacteria</taxon>
        <taxon>Pseudomonadati</taxon>
        <taxon>Bacteroidota</taxon>
        <taxon>Bacteroidia</taxon>
        <taxon>Marinilabiliales</taxon>
        <taxon>Marinifilaceae</taxon>
        <taxon>Labilibaculum</taxon>
    </lineage>
</organism>
<dbReference type="Proteomes" id="UP000218267">
    <property type="component" value="Chromosome"/>
</dbReference>
<protein>
    <recommendedName>
        <fullName evidence="4">LPP20 lipoprotein</fullName>
    </recommendedName>
</protein>
<dbReference type="PROSITE" id="PS51257">
    <property type="entry name" value="PROKAR_LIPOPROTEIN"/>
    <property type="match status" value="1"/>
</dbReference>
<dbReference type="AlphaFoldDB" id="A0A1Y1CKJ5"/>
<reference evidence="3" key="2">
    <citation type="journal article" date="2020" name="Antonie Van Leeuwenhoek">
        <title>Labilibaculum antarcticum sp. nov., a novel facultative anaerobic, psychrotorelant bacterium isolated from marine sediment of Antarctica.</title>
        <authorList>
            <person name="Watanabe M."/>
            <person name="Kojima H."/>
            <person name="Fukui M."/>
        </authorList>
    </citation>
    <scope>NUCLEOTIDE SEQUENCE [LARGE SCALE GENOMIC DNA]</scope>
    <source>
        <strain evidence="3">SPP2</strain>
    </source>
</reference>
<proteinExistence type="predicted"/>
<evidence type="ECO:0000313" key="2">
    <source>
        <dbReference type="EMBL" id="BAX79791.1"/>
    </source>
</evidence>
<dbReference type="EMBL" id="AP018042">
    <property type="protein sequence ID" value="BAX79791.1"/>
    <property type="molecule type" value="Genomic_DNA"/>
</dbReference>
<dbReference type="Gene3D" id="3.10.28.20">
    <property type="entry name" value="Acetamidase/Formamidase-like domains"/>
    <property type="match status" value="1"/>
</dbReference>
<reference evidence="2 3" key="1">
    <citation type="journal article" date="2018" name="Mar. Genomics">
        <title>Complete genome sequence of Marinifilaceae bacterium strain SPP2, isolated from the Antarctic marine sediment.</title>
        <authorList>
            <person name="Watanabe M."/>
            <person name="Kojima H."/>
            <person name="Fukui M."/>
        </authorList>
    </citation>
    <scope>NUCLEOTIDE SEQUENCE [LARGE SCALE GENOMIC DNA]</scope>
    <source>
        <strain evidence="2 3">SPP2</strain>
    </source>
</reference>
<keyword evidence="3" id="KW-1185">Reference proteome</keyword>
<gene>
    <name evidence="2" type="ORF">ALGA_1407</name>
</gene>
<dbReference type="RefSeq" id="WP_096428674.1">
    <property type="nucleotide sequence ID" value="NZ_AP018042.1"/>
</dbReference>
<feature type="chain" id="PRO_5012214609" description="LPP20 lipoprotein" evidence="1">
    <location>
        <begin position="29"/>
        <end position="469"/>
    </location>
</feature>
<evidence type="ECO:0008006" key="4">
    <source>
        <dbReference type="Google" id="ProtNLM"/>
    </source>
</evidence>
<sequence length="469" mass="53939">MIQPLRNLLHLSFILVFMVSCSPNTASAKRRPPQWVKERPVSSEYYIGIAVVKKDANETSYMQLAKNQALQDLSSEISISISSNSVLHQFENNTSFKEEFEADIRTSLAQDLEGYEMVSSWDNKKEGEYWVYYRLSKNQYALLKRIKLNKAKKLSQSYFEEGKQYENQLDLFQALNYYAKSLDAIKNYLDEDLSVMTLDGTINLGTDIYNSIQNIFNRTELTPEKKAIQIQISTSQKEPIRVKAVWRADEGEKTISQLPLHIDFTKGEGILNRKVSTDQFGYATSQLSKVTSKQKLQEITVSLDLSSILDDNNENYELNKLFFTPESAPKSKILLNVERLKAYMNFSEKIFGEDSKRGILENNLKKELSENFFSFTNDKDQAKVILDINTNVTKGEIKEGRNYTVYIVYLDCFFSLTDVKTGMEIFNDAIYEVKGMKPISYDYAVREAYDQAVSEINNTIVPKLNQLDL</sequence>
<keyword evidence="1" id="KW-0732">Signal</keyword>